<comment type="subcellular location">
    <subcellularLocation>
        <location evidence="1 5">Periplasm</location>
    </subcellularLocation>
</comment>
<comment type="subunit">
    <text evidence="5">The Tol-Pal system is composed of five core proteins: the inner membrane proteins TolA, TolQ and TolR, the periplasmic protein TolB and the outer membrane protein Pal. They form a network linking the inner and outer membranes and the peptidoglycan layer.</text>
</comment>
<dbReference type="RefSeq" id="WP_346246242.1">
    <property type="nucleotide sequence ID" value="NZ_JBDIZK010000004.1"/>
</dbReference>
<dbReference type="SUPFAM" id="SSF69304">
    <property type="entry name" value="Tricorn protease N-terminal domain"/>
    <property type="match status" value="1"/>
</dbReference>
<dbReference type="HAMAP" id="MF_00671">
    <property type="entry name" value="TolB"/>
    <property type="match status" value="1"/>
</dbReference>
<name>A0ABV0B7R4_9SPHN</name>
<dbReference type="SUPFAM" id="SSF52964">
    <property type="entry name" value="TolB, N-terminal domain"/>
    <property type="match status" value="1"/>
</dbReference>
<accession>A0ABV0B7R4</accession>
<dbReference type="InterPro" id="IPR011659">
    <property type="entry name" value="WD40"/>
</dbReference>
<dbReference type="Pfam" id="PF07676">
    <property type="entry name" value="PD40"/>
    <property type="match status" value="5"/>
</dbReference>
<sequence precursor="true">MFKAVAAAALVACAVPALAQDQPVTPPPAGQTPPPQDDQLIVDVEGGRTSALPIIIPVMPTNQVASTPAGSTDDLGRQLARIIDEDLRNTGIFKTVGPNAARPIPFSEVNQPNFDSWSAYASQALVQGYVRANGNGTLTVGCYVYDVASRRELIREGFVVSPGEWRRAAHKCADAIYARLTGDGPYFDSQIVYVAERGPKNRRIKQLAIMDYDGANHRFLTNGQTIVLTPRFSPDQRSIVYMSYQNRKPAIYIYDMGSRNSRMVASNVALNFAPRFSPDGRWVLFSMSVAGNIDLYRVAASGGEPVRLTNSPGIDTGGSYSPDGRRIVFESDRSGTQQLYVMNADGSDQKRISFGGGRYATPVWSPRGDLIAFTRTGGGAFRIGVMNSSGGGEKLLTQSWGDEAPSWAPNGRVLMFFRAAQGSGRPDLWSVDVNSGFARRTPTPMDGSDPNWGPIRP</sequence>
<keyword evidence="3 5" id="KW-0732">Signal</keyword>
<dbReference type="InterPro" id="IPR007195">
    <property type="entry name" value="TolB_N"/>
</dbReference>
<dbReference type="InterPro" id="IPR011042">
    <property type="entry name" value="6-blade_b-propeller_TolB-like"/>
</dbReference>
<evidence type="ECO:0000256" key="5">
    <source>
        <dbReference type="HAMAP-Rule" id="MF_00671"/>
    </source>
</evidence>
<proteinExistence type="inferred from homology"/>
<dbReference type="PANTHER" id="PTHR36842:SF1">
    <property type="entry name" value="PROTEIN TOLB"/>
    <property type="match status" value="1"/>
</dbReference>
<dbReference type="Gene3D" id="2.120.10.30">
    <property type="entry name" value="TolB, C-terminal domain"/>
    <property type="match status" value="1"/>
</dbReference>
<protein>
    <recommendedName>
        <fullName evidence="5">Tol-Pal system protein TolB</fullName>
    </recommendedName>
</protein>
<keyword evidence="4 5" id="KW-0574">Periplasm</keyword>
<dbReference type="Pfam" id="PF04052">
    <property type="entry name" value="TolB_N"/>
    <property type="match status" value="1"/>
</dbReference>
<comment type="caution">
    <text evidence="7">The sequence shown here is derived from an EMBL/GenBank/DDBJ whole genome shotgun (WGS) entry which is preliminary data.</text>
</comment>
<evidence type="ECO:0000256" key="3">
    <source>
        <dbReference type="ARBA" id="ARBA00022729"/>
    </source>
</evidence>
<dbReference type="Proteomes" id="UP001427805">
    <property type="component" value="Unassembled WGS sequence"/>
</dbReference>
<evidence type="ECO:0000256" key="2">
    <source>
        <dbReference type="ARBA" id="ARBA00009820"/>
    </source>
</evidence>
<comment type="similarity">
    <text evidence="2 5">Belongs to the TolB family.</text>
</comment>
<keyword evidence="5" id="KW-0131">Cell cycle</keyword>
<evidence type="ECO:0000256" key="1">
    <source>
        <dbReference type="ARBA" id="ARBA00004418"/>
    </source>
</evidence>
<evidence type="ECO:0000256" key="4">
    <source>
        <dbReference type="ARBA" id="ARBA00022764"/>
    </source>
</evidence>
<dbReference type="PANTHER" id="PTHR36842">
    <property type="entry name" value="PROTEIN TOLB HOMOLOG"/>
    <property type="match status" value="1"/>
</dbReference>
<organism evidence="7 8">
    <name type="scientific">Sphingomonas rustica</name>
    <dbReference type="NCBI Taxonomy" id="3103142"/>
    <lineage>
        <taxon>Bacteria</taxon>
        <taxon>Pseudomonadati</taxon>
        <taxon>Pseudomonadota</taxon>
        <taxon>Alphaproteobacteria</taxon>
        <taxon>Sphingomonadales</taxon>
        <taxon>Sphingomonadaceae</taxon>
        <taxon>Sphingomonas</taxon>
    </lineage>
</organism>
<feature type="chain" id="PRO_5044898366" description="Tol-Pal system protein TolB" evidence="5">
    <location>
        <begin position="20"/>
        <end position="457"/>
    </location>
</feature>
<keyword evidence="8" id="KW-1185">Reference proteome</keyword>
<dbReference type="InterPro" id="IPR014167">
    <property type="entry name" value="Tol-Pal_TolB"/>
</dbReference>
<keyword evidence="5" id="KW-0132">Cell division</keyword>
<dbReference type="Gene3D" id="3.40.50.10070">
    <property type="entry name" value="TolB, N-terminal domain"/>
    <property type="match status" value="1"/>
</dbReference>
<comment type="function">
    <text evidence="5">Part of the Tol-Pal system, which plays a role in outer membrane invagination during cell division and is important for maintaining outer membrane integrity.</text>
</comment>
<reference evidence="7 8" key="1">
    <citation type="submission" date="2024-05" db="EMBL/GenBank/DDBJ databases">
        <title>Sphingomonas sp. HF-S3 16S ribosomal RNA gene Genome sequencing and assembly.</title>
        <authorList>
            <person name="Lee H."/>
        </authorList>
    </citation>
    <scope>NUCLEOTIDE SEQUENCE [LARGE SCALE GENOMIC DNA]</scope>
    <source>
        <strain evidence="7 8">HF-S3</strain>
    </source>
</reference>
<gene>
    <name evidence="5 7" type="primary">tolB</name>
    <name evidence="7" type="ORF">TPR58_08705</name>
</gene>
<evidence type="ECO:0000313" key="8">
    <source>
        <dbReference type="Proteomes" id="UP001427805"/>
    </source>
</evidence>
<evidence type="ECO:0000313" key="7">
    <source>
        <dbReference type="EMBL" id="MEN3747247.1"/>
    </source>
</evidence>
<dbReference type="NCBIfam" id="TIGR02800">
    <property type="entry name" value="propeller_TolB"/>
    <property type="match status" value="1"/>
</dbReference>
<feature type="signal peptide" evidence="5">
    <location>
        <begin position="1"/>
        <end position="19"/>
    </location>
</feature>
<evidence type="ECO:0000259" key="6">
    <source>
        <dbReference type="Pfam" id="PF04052"/>
    </source>
</evidence>
<dbReference type="EMBL" id="JBDIZK010000004">
    <property type="protein sequence ID" value="MEN3747247.1"/>
    <property type="molecule type" value="Genomic_DNA"/>
</dbReference>
<feature type="domain" description="TolB N-terminal" evidence="6">
    <location>
        <begin position="42"/>
        <end position="153"/>
    </location>
</feature>